<proteinExistence type="predicted"/>
<dbReference type="InterPro" id="IPR039676">
    <property type="entry name" value="AOAH"/>
</dbReference>
<organism evidence="1 2">
    <name type="scientific">Priapulus caudatus</name>
    <name type="common">Priapulid worm</name>
    <dbReference type="NCBI Taxonomy" id="37621"/>
    <lineage>
        <taxon>Eukaryota</taxon>
        <taxon>Metazoa</taxon>
        <taxon>Ecdysozoa</taxon>
        <taxon>Scalidophora</taxon>
        <taxon>Priapulida</taxon>
        <taxon>Priapulimorpha</taxon>
        <taxon>Priapulimorphida</taxon>
        <taxon>Priapulidae</taxon>
        <taxon>Priapulus</taxon>
    </lineage>
</organism>
<reference evidence="2" key="1">
    <citation type="submission" date="2025-08" db="UniProtKB">
        <authorList>
            <consortium name="RefSeq"/>
        </authorList>
    </citation>
    <scope>IDENTIFICATION</scope>
</reference>
<dbReference type="Gene3D" id="3.40.50.1110">
    <property type="entry name" value="SGNH hydrolase"/>
    <property type="match status" value="1"/>
</dbReference>
<protein>
    <submittedName>
        <fullName evidence="2">Acyloxyacyl hydrolase-like</fullName>
    </submittedName>
</protein>
<dbReference type="RefSeq" id="XP_014667051.1">
    <property type="nucleotide sequence ID" value="XM_014811565.1"/>
</dbReference>
<name>A0ABM1E4D0_PRICU</name>
<gene>
    <name evidence="2" type="primary">LOC106808732</name>
</gene>
<dbReference type="PANTHER" id="PTHR15010">
    <property type="entry name" value="ACYLOXYACYL HYDROLASE"/>
    <property type="match status" value="1"/>
</dbReference>
<evidence type="ECO:0000313" key="1">
    <source>
        <dbReference type="Proteomes" id="UP000695022"/>
    </source>
</evidence>
<dbReference type="PANTHER" id="PTHR15010:SF0">
    <property type="entry name" value="ACYLOXYACYL HYDROLASE"/>
    <property type="match status" value="1"/>
</dbReference>
<dbReference type="Pfam" id="PF00657">
    <property type="entry name" value="Lipase_GDSL"/>
    <property type="match status" value="1"/>
</dbReference>
<dbReference type="SUPFAM" id="SSF52266">
    <property type="entry name" value="SGNH hydrolase"/>
    <property type="match status" value="1"/>
</dbReference>
<dbReference type="GeneID" id="106808732"/>
<dbReference type="InterPro" id="IPR001087">
    <property type="entry name" value="GDSL"/>
</dbReference>
<evidence type="ECO:0000313" key="2">
    <source>
        <dbReference type="RefSeq" id="XP_014667051.1"/>
    </source>
</evidence>
<accession>A0ABM1E4D0</accession>
<dbReference type="InterPro" id="IPR036514">
    <property type="entry name" value="SGNH_hydro_sf"/>
</dbReference>
<dbReference type="Proteomes" id="UP000695022">
    <property type="component" value="Unplaced"/>
</dbReference>
<keyword evidence="1" id="KW-1185">Reference proteome</keyword>
<sequence>MAALRGTAWRGRDCRDDHADIYAGTWPADGDKFQDSNCNGIHGTNPDTGQSYERELCSGSRPMGTIVIGDSASAHFHAPPEWFTVRDLSKDILQNLTNVIENELDWPHLSYFTGFENISWPIIHGTTQSVYSRMRERNRCNHRDYQNLAVNGASSFDLYSIREALARNPRNDYPAFVAIALVGNDVCNHYPDTLAHMTTPEQMRYNLLDTLVWLDSHLPAGSHVLLGGLADGRVLYEALHNRVHPIGSLRGDVKYTDVYNWFNCLEVTPCMGWMNTNETMRDLTSKRAAELTEAIKQLALEYTNTFINFDVHFLPCPMQEAIDIWVKQGREIWELIEPADGFHPNQFGNKLFADVLWRHLESEFPHIIGQENPNNDVIAATFGDQGGY</sequence>